<dbReference type="InterPro" id="IPR019776">
    <property type="entry name" value="Flagellar_basal_body_rod_CS"/>
</dbReference>
<comment type="subcellular location">
    <subcellularLocation>
        <location evidence="2">Bacterial flagellum basal body</location>
    </subcellularLocation>
</comment>
<dbReference type="GO" id="GO:0071978">
    <property type="term" value="P:bacterial-type flagellum-dependent swarming motility"/>
    <property type="evidence" value="ECO:0007669"/>
    <property type="project" value="TreeGrafter"/>
</dbReference>
<name>A0A1F4SGX0_UNCSA</name>
<dbReference type="AlphaFoldDB" id="A0A1F4SGX0"/>
<dbReference type="SUPFAM" id="SSF117143">
    <property type="entry name" value="Flagellar hook protein flgE"/>
    <property type="match status" value="1"/>
</dbReference>
<dbReference type="STRING" id="1802579.A2310_06000"/>
<accession>A0A1F4SGX0</accession>
<reference evidence="6 7" key="1">
    <citation type="journal article" date="2016" name="Nat. Commun.">
        <title>Thousands of microbial genomes shed light on interconnected biogeochemical processes in an aquifer system.</title>
        <authorList>
            <person name="Anantharaman K."/>
            <person name="Brown C.T."/>
            <person name="Hug L.A."/>
            <person name="Sharon I."/>
            <person name="Castelle C.J."/>
            <person name="Probst A.J."/>
            <person name="Thomas B.C."/>
            <person name="Singh A."/>
            <person name="Wilkins M.J."/>
            <person name="Karaoz U."/>
            <person name="Brodie E.L."/>
            <person name="Williams K.H."/>
            <person name="Hubbard S.S."/>
            <person name="Banfield J.F."/>
        </authorList>
    </citation>
    <scope>NUCLEOTIDE SEQUENCE [LARGE SCALE GENOMIC DNA]</scope>
</reference>
<feature type="domain" description="Flagellar basal body rod protein N-terminal" evidence="3">
    <location>
        <begin position="15"/>
        <end position="35"/>
    </location>
</feature>
<dbReference type="InterPro" id="IPR001444">
    <property type="entry name" value="Flag_bb_rod_N"/>
</dbReference>
<evidence type="ECO:0000259" key="4">
    <source>
        <dbReference type="Pfam" id="PF06429"/>
    </source>
</evidence>
<dbReference type="Proteomes" id="UP000178417">
    <property type="component" value="Unassembled WGS sequence"/>
</dbReference>
<dbReference type="Pfam" id="PF22692">
    <property type="entry name" value="LlgE_F_G_D1"/>
    <property type="match status" value="1"/>
</dbReference>
<evidence type="ECO:0000256" key="1">
    <source>
        <dbReference type="ARBA" id="ARBA00009677"/>
    </source>
</evidence>
<organism evidence="6 7">
    <name type="scientific">candidate division WOR-1 bacterium RIFOXYB2_FULL_37_13</name>
    <dbReference type="NCBI Taxonomy" id="1802579"/>
    <lineage>
        <taxon>Bacteria</taxon>
        <taxon>Bacillati</taxon>
        <taxon>Saganbacteria</taxon>
    </lineage>
</organism>
<dbReference type="EMBL" id="MEUB01000064">
    <property type="protein sequence ID" value="OGC18963.1"/>
    <property type="molecule type" value="Genomic_DNA"/>
</dbReference>
<dbReference type="InterPro" id="IPR010930">
    <property type="entry name" value="Flg_bb/hook_C_dom"/>
</dbReference>
<evidence type="ECO:0000259" key="3">
    <source>
        <dbReference type="Pfam" id="PF00460"/>
    </source>
</evidence>
<dbReference type="PANTHER" id="PTHR30435">
    <property type="entry name" value="FLAGELLAR PROTEIN"/>
    <property type="match status" value="1"/>
</dbReference>
<protein>
    <submittedName>
        <fullName evidence="6">Uncharacterized protein</fullName>
    </submittedName>
</protein>
<comment type="similarity">
    <text evidence="1 2">Belongs to the flagella basal body rod proteins family.</text>
</comment>
<dbReference type="InterPro" id="IPR037925">
    <property type="entry name" value="FlgE/F/G-like"/>
</dbReference>
<evidence type="ECO:0000313" key="6">
    <source>
        <dbReference type="EMBL" id="OGC18963.1"/>
    </source>
</evidence>
<dbReference type="GO" id="GO:0009425">
    <property type="term" value="C:bacterial-type flagellum basal body"/>
    <property type="evidence" value="ECO:0007669"/>
    <property type="project" value="UniProtKB-SubCell"/>
</dbReference>
<keyword evidence="2" id="KW-0975">Bacterial flagellum</keyword>
<feature type="domain" description="Flagellar hook protein FlgE/F/G-like D1" evidence="5">
    <location>
        <begin position="97"/>
        <end position="139"/>
    </location>
</feature>
<dbReference type="InterPro" id="IPR020013">
    <property type="entry name" value="Flagellar_FlgE/F/G"/>
</dbReference>
<sequence length="271" mass="28410">MFNMMSRAKTAMEVYNAALDITSTNIANMDVTGYKGLDTSFQAIFEKLIRPGTSASNISNIGGTNPIQEGSSVGISNIAVDFSQGSFSSSNAQGDLAIDGRGLFVVSSDNGASYEYTRAGKFYINSYGNLVTDKGMQLYGLNASGSLTPITGLVGDWQLDYSWNEGTGDLLYKGGSTGYKIALTYFANPSGLQQRSGTTFIESLASGSPATPITAGGIAGNIKAGQLEASNVFYTGESIKALEYQRAMSANLSIVKAASDMLSQVINKLGA</sequence>
<gene>
    <name evidence="6" type="ORF">A2310_06000</name>
</gene>
<feature type="domain" description="Flagellar basal-body/hook protein C-terminal" evidence="4">
    <location>
        <begin position="224"/>
        <end position="267"/>
    </location>
</feature>
<dbReference type="InterPro" id="IPR053967">
    <property type="entry name" value="LlgE_F_G-like_D1"/>
</dbReference>
<evidence type="ECO:0000313" key="7">
    <source>
        <dbReference type="Proteomes" id="UP000178417"/>
    </source>
</evidence>
<dbReference type="Pfam" id="PF06429">
    <property type="entry name" value="Flg_bbr_C"/>
    <property type="match status" value="1"/>
</dbReference>
<dbReference type="PANTHER" id="PTHR30435:SF19">
    <property type="entry name" value="FLAGELLAR BASAL-BODY ROD PROTEIN FLGG"/>
    <property type="match status" value="1"/>
</dbReference>
<dbReference type="NCBIfam" id="TIGR03506">
    <property type="entry name" value="FlgEFG_subfam"/>
    <property type="match status" value="1"/>
</dbReference>
<comment type="caution">
    <text evidence="6">The sequence shown here is derived from an EMBL/GenBank/DDBJ whole genome shotgun (WGS) entry which is preliminary data.</text>
</comment>
<dbReference type="Pfam" id="PF00460">
    <property type="entry name" value="Flg_bb_rod"/>
    <property type="match status" value="1"/>
</dbReference>
<evidence type="ECO:0000259" key="5">
    <source>
        <dbReference type="Pfam" id="PF22692"/>
    </source>
</evidence>
<dbReference type="PROSITE" id="PS00588">
    <property type="entry name" value="FLAGELLA_BB_ROD"/>
    <property type="match status" value="1"/>
</dbReference>
<proteinExistence type="inferred from homology"/>
<evidence type="ECO:0000256" key="2">
    <source>
        <dbReference type="RuleBase" id="RU362116"/>
    </source>
</evidence>